<name>A0A266QBY3_9GAMM</name>
<dbReference type="AlphaFoldDB" id="A0A266QBY3"/>
<sequence>MKKADDAELNLDFLNNYALEDEIYLQLDKLQALTALQALMHSAEDSDMHKKHYHHYSLILEEHLQKLRGLLNRLFD</sequence>
<comment type="caution">
    <text evidence="1">The sequence shown here is derived from an EMBL/GenBank/DDBJ whole genome shotgun (WGS) entry which is preliminary data.</text>
</comment>
<keyword evidence="2" id="KW-1185">Reference proteome</keyword>
<accession>A0A266QBY3</accession>
<gene>
    <name evidence="1" type="ORF">CBP51_10550</name>
</gene>
<dbReference type="RefSeq" id="WP_078044480.1">
    <property type="nucleotide sequence ID" value="NZ_NHNI01000001.1"/>
</dbReference>
<evidence type="ECO:0000313" key="2">
    <source>
        <dbReference type="Proteomes" id="UP000216101"/>
    </source>
</evidence>
<evidence type="ECO:0000313" key="1">
    <source>
        <dbReference type="EMBL" id="OZY87393.1"/>
    </source>
</evidence>
<dbReference type="EMBL" id="NHNI01000001">
    <property type="protein sequence ID" value="OZY87393.1"/>
    <property type="molecule type" value="Genomic_DNA"/>
</dbReference>
<proteinExistence type="predicted"/>
<organism evidence="1 2">
    <name type="scientific">Cellvibrio mixtus</name>
    <dbReference type="NCBI Taxonomy" id="39650"/>
    <lineage>
        <taxon>Bacteria</taxon>
        <taxon>Pseudomonadati</taxon>
        <taxon>Pseudomonadota</taxon>
        <taxon>Gammaproteobacteria</taxon>
        <taxon>Cellvibrionales</taxon>
        <taxon>Cellvibrionaceae</taxon>
        <taxon>Cellvibrio</taxon>
    </lineage>
</organism>
<reference evidence="2" key="1">
    <citation type="submission" date="2017-05" db="EMBL/GenBank/DDBJ databases">
        <authorList>
            <person name="Barney B.M."/>
        </authorList>
    </citation>
    <scope>NUCLEOTIDE SEQUENCE [LARGE SCALE GENOMIC DNA]</scope>
    <source>
        <strain evidence="2">PSBB022</strain>
    </source>
</reference>
<protein>
    <submittedName>
        <fullName evidence="1">Uncharacterized protein</fullName>
    </submittedName>
</protein>
<dbReference type="Proteomes" id="UP000216101">
    <property type="component" value="Unassembled WGS sequence"/>
</dbReference>